<dbReference type="AlphaFoldDB" id="A0ABD3G222"/>
<feature type="region of interest" description="Disordered" evidence="1">
    <location>
        <begin position="21"/>
        <end position="50"/>
    </location>
</feature>
<comment type="caution">
    <text evidence="2">The sequence shown here is derived from an EMBL/GenBank/DDBJ whole genome shotgun (WGS) entry which is preliminary data.</text>
</comment>
<name>A0ABD3G222_9STRA</name>
<evidence type="ECO:0000313" key="2">
    <source>
        <dbReference type="EMBL" id="KAL3673217.1"/>
    </source>
</evidence>
<sequence length="344" mass="38128">MEPLSATGGRVVPKLHLLSADTGYSNNVPIPGSVSERLPNRQSHHLAEPPATTRVNKVMPSRVSGASVEFLDTTVLPPMQLRPAATPTLSGSSRQTPESDSTGNSINHRGDVAEFQVLHPAIDGLADERGEDLARLLLSRWSIHSGEEQFSSISLFCEMKLNEAKRMASWVEAPNRFYTVVCCQLLEKYISRLATSKTSHNNAAPVGATSGQSIAFLRRIHAELIASIFLPPTQAQVQDHATSGSGVNYEHRTPYFSEFKRLRRKTQALVATVRERESTRTTRQQLPTKVSKLVRHLARRRDRQTLALTFRGWAGAMAAQRQIRVVRFLKISLKYSTAHFSGVV</sequence>
<keyword evidence="3" id="KW-1185">Reference proteome</keyword>
<evidence type="ECO:0000313" key="3">
    <source>
        <dbReference type="Proteomes" id="UP001632037"/>
    </source>
</evidence>
<evidence type="ECO:0000256" key="1">
    <source>
        <dbReference type="SAM" id="MobiDB-lite"/>
    </source>
</evidence>
<proteinExistence type="predicted"/>
<organism evidence="2 3">
    <name type="scientific">Phytophthora oleae</name>
    <dbReference type="NCBI Taxonomy" id="2107226"/>
    <lineage>
        <taxon>Eukaryota</taxon>
        <taxon>Sar</taxon>
        <taxon>Stramenopiles</taxon>
        <taxon>Oomycota</taxon>
        <taxon>Peronosporomycetes</taxon>
        <taxon>Peronosporales</taxon>
        <taxon>Peronosporaceae</taxon>
        <taxon>Phytophthora</taxon>
    </lineage>
</organism>
<gene>
    <name evidence="2" type="ORF">V7S43_000940</name>
</gene>
<reference evidence="2 3" key="1">
    <citation type="submission" date="2024-09" db="EMBL/GenBank/DDBJ databases">
        <title>Genome sequencing and assembly of Phytophthora oleae, isolate VK10A, causative agent of rot of olive drupes.</title>
        <authorList>
            <person name="Conti Taguali S."/>
            <person name="Riolo M."/>
            <person name="La Spada F."/>
            <person name="Cacciola S.O."/>
            <person name="Dionisio G."/>
        </authorList>
    </citation>
    <scope>NUCLEOTIDE SEQUENCE [LARGE SCALE GENOMIC DNA]</scope>
    <source>
        <strain evidence="2 3">VK10A</strain>
    </source>
</reference>
<feature type="region of interest" description="Disordered" evidence="1">
    <location>
        <begin position="79"/>
        <end position="107"/>
    </location>
</feature>
<protein>
    <submittedName>
        <fullName evidence="2">Uncharacterized protein</fullName>
    </submittedName>
</protein>
<feature type="compositionally biased region" description="Polar residues" evidence="1">
    <location>
        <begin position="87"/>
        <end position="107"/>
    </location>
</feature>
<accession>A0ABD3G222</accession>
<dbReference type="EMBL" id="JBIMZQ010000002">
    <property type="protein sequence ID" value="KAL3673217.1"/>
    <property type="molecule type" value="Genomic_DNA"/>
</dbReference>
<dbReference type="Proteomes" id="UP001632037">
    <property type="component" value="Unassembled WGS sequence"/>
</dbReference>